<keyword evidence="2" id="KW-0677">Repeat</keyword>
<feature type="compositionally biased region" description="Low complexity" evidence="6">
    <location>
        <begin position="252"/>
        <end position="266"/>
    </location>
</feature>
<dbReference type="SMART" id="SM00356">
    <property type="entry name" value="ZnF_C3H1"/>
    <property type="match status" value="1"/>
</dbReference>
<dbReference type="PROSITE" id="PS50103">
    <property type="entry name" value="ZF_C3H1"/>
    <property type="match status" value="1"/>
</dbReference>
<dbReference type="EMBL" id="HE573021">
    <property type="protein sequence ID" value="CCC47822.1"/>
    <property type="molecule type" value="Genomic_DNA"/>
</dbReference>
<dbReference type="VEuPathDB" id="TriTrypDB:TvY486_0500320"/>
<gene>
    <name evidence="8" type="ORF">TVY486_0500320</name>
</gene>
<organism evidence="8">
    <name type="scientific">Trypanosoma vivax (strain Y486)</name>
    <dbReference type="NCBI Taxonomy" id="1055687"/>
    <lineage>
        <taxon>Eukaryota</taxon>
        <taxon>Discoba</taxon>
        <taxon>Euglenozoa</taxon>
        <taxon>Kinetoplastea</taxon>
        <taxon>Metakinetoplastina</taxon>
        <taxon>Trypanosomatida</taxon>
        <taxon>Trypanosomatidae</taxon>
        <taxon>Trypanosoma</taxon>
        <taxon>Duttonella</taxon>
    </lineage>
</organism>
<evidence type="ECO:0000259" key="7">
    <source>
        <dbReference type="PROSITE" id="PS50103"/>
    </source>
</evidence>
<dbReference type="GO" id="GO:0010468">
    <property type="term" value="P:regulation of gene expression"/>
    <property type="evidence" value="ECO:0007669"/>
    <property type="project" value="UniProtKB-ARBA"/>
</dbReference>
<dbReference type="InterPro" id="IPR000571">
    <property type="entry name" value="Znf_CCCH"/>
</dbReference>
<evidence type="ECO:0000256" key="6">
    <source>
        <dbReference type="SAM" id="MobiDB-lite"/>
    </source>
</evidence>
<keyword evidence="3 5" id="KW-0863">Zinc-finger</keyword>
<keyword evidence="4 5" id="KW-0862">Zinc</keyword>
<name>G0TV56_TRYVY</name>
<dbReference type="PANTHER" id="PTHR12547">
    <property type="entry name" value="CCCH ZINC FINGER/TIS11-RELATED"/>
    <property type="match status" value="1"/>
</dbReference>
<dbReference type="Pfam" id="PF00642">
    <property type="entry name" value="zf-CCCH"/>
    <property type="match status" value="1"/>
</dbReference>
<protein>
    <recommendedName>
        <fullName evidence="7">C3H1-type domain-containing protein</fullName>
    </recommendedName>
</protein>
<dbReference type="Gene3D" id="4.10.1000.10">
    <property type="entry name" value="Zinc finger, CCCH-type"/>
    <property type="match status" value="1"/>
</dbReference>
<evidence type="ECO:0000256" key="3">
    <source>
        <dbReference type="ARBA" id="ARBA00022771"/>
    </source>
</evidence>
<dbReference type="AlphaFoldDB" id="G0TV56"/>
<dbReference type="OMA" id="FICMFAH"/>
<dbReference type="InterPro" id="IPR045877">
    <property type="entry name" value="ZFP36-like"/>
</dbReference>
<dbReference type="FunFam" id="4.10.1000.10:FF:000003">
    <property type="entry name" value="Zinc finger CCCH domain-containing protein"/>
    <property type="match status" value="1"/>
</dbReference>
<dbReference type="PANTHER" id="PTHR12547:SF182">
    <property type="entry name" value="RNA-BINDING PROTEIN ZC3H11"/>
    <property type="match status" value="1"/>
</dbReference>
<reference evidence="8" key="1">
    <citation type="journal article" date="2012" name="Proc. Natl. Acad. Sci. U.S.A.">
        <title>Antigenic diversity is generated by distinct evolutionary mechanisms in African trypanosome species.</title>
        <authorList>
            <person name="Jackson A.P."/>
            <person name="Berry A."/>
            <person name="Aslett M."/>
            <person name="Allison H.C."/>
            <person name="Burton P."/>
            <person name="Vavrova-Anderson J."/>
            <person name="Brown R."/>
            <person name="Browne H."/>
            <person name="Corton N."/>
            <person name="Hauser H."/>
            <person name="Gamble J."/>
            <person name="Gilderthorp R."/>
            <person name="Marcello L."/>
            <person name="McQuillan J."/>
            <person name="Otto T.D."/>
            <person name="Quail M.A."/>
            <person name="Sanders M.J."/>
            <person name="van Tonder A."/>
            <person name="Ginger M.L."/>
            <person name="Field M.C."/>
            <person name="Barry J.D."/>
            <person name="Hertz-Fowler C."/>
            <person name="Berriman M."/>
        </authorList>
    </citation>
    <scope>NUCLEOTIDE SEQUENCE</scope>
    <source>
        <strain evidence="8">Y486</strain>
    </source>
</reference>
<feature type="region of interest" description="Disordered" evidence="6">
    <location>
        <begin position="241"/>
        <end position="266"/>
    </location>
</feature>
<evidence type="ECO:0000256" key="5">
    <source>
        <dbReference type="PROSITE-ProRule" id="PRU00723"/>
    </source>
</evidence>
<evidence type="ECO:0000313" key="8">
    <source>
        <dbReference type="EMBL" id="CCC47822.1"/>
    </source>
</evidence>
<dbReference type="SUPFAM" id="SSF90229">
    <property type="entry name" value="CCCH zinc finger"/>
    <property type="match status" value="1"/>
</dbReference>
<proteinExistence type="predicted"/>
<evidence type="ECO:0000256" key="2">
    <source>
        <dbReference type="ARBA" id="ARBA00022737"/>
    </source>
</evidence>
<sequence>MAFDSSSVTSLQSLSAPDVLPPSLSVDKPHFFADYNADFNKHGKTLLAERYKTKLCKNFMELSFCPYGFICMFAHGEEELRTPKMNVEDGLSTEESIRVFQRMWYKVAFQQQHSAVQNSVGFLWPFTCTSLMPPPPYHHHVPYFAQIPVKSTTSFPPPAARYRHDPYCAEVIPPESRFYSRLPDAALDSQEARNKHCYCSRAQSDNGKEGALCTASPASECFSQFQLTTLQLQNSENEPQLLPHIRSDDGDSSLCSSVGSHSGLSRSMSVTNSLAKRSESLSTYHEVEVIQ</sequence>
<feature type="domain" description="C3H1-type" evidence="7">
    <location>
        <begin position="50"/>
        <end position="78"/>
    </location>
</feature>
<keyword evidence="1 5" id="KW-0479">Metal-binding</keyword>
<evidence type="ECO:0000256" key="4">
    <source>
        <dbReference type="ARBA" id="ARBA00022833"/>
    </source>
</evidence>
<dbReference type="GO" id="GO:0008270">
    <property type="term" value="F:zinc ion binding"/>
    <property type="evidence" value="ECO:0007669"/>
    <property type="project" value="UniProtKB-KW"/>
</dbReference>
<dbReference type="GO" id="GO:0003729">
    <property type="term" value="F:mRNA binding"/>
    <property type="evidence" value="ECO:0007669"/>
    <property type="project" value="InterPro"/>
</dbReference>
<dbReference type="GO" id="GO:0051252">
    <property type="term" value="P:regulation of RNA metabolic process"/>
    <property type="evidence" value="ECO:0007669"/>
    <property type="project" value="UniProtKB-ARBA"/>
</dbReference>
<evidence type="ECO:0000256" key="1">
    <source>
        <dbReference type="ARBA" id="ARBA00022723"/>
    </source>
</evidence>
<dbReference type="InterPro" id="IPR036855">
    <property type="entry name" value="Znf_CCCH_sf"/>
</dbReference>
<feature type="zinc finger region" description="C3H1-type" evidence="5">
    <location>
        <begin position="50"/>
        <end position="78"/>
    </location>
</feature>
<accession>G0TV56</accession>